<organism evidence="1 2">
    <name type="scientific">Pseudonocardia yunnanensis</name>
    <dbReference type="NCBI Taxonomy" id="58107"/>
    <lineage>
        <taxon>Bacteria</taxon>
        <taxon>Bacillati</taxon>
        <taxon>Actinomycetota</taxon>
        <taxon>Actinomycetes</taxon>
        <taxon>Pseudonocardiales</taxon>
        <taxon>Pseudonocardiaceae</taxon>
        <taxon>Pseudonocardia</taxon>
    </lineage>
</organism>
<dbReference type="RefSeq" id="WP_344718108.1">
    <property type="nucleotide sequence ID" value="NZ_BAAAUS010000001.1"/>
</dbReference>
<evidence type="ECO:0000313" key="2">
    <source>
        <dbReference type="Proteomes" id="UP001597114"/>
    </source>
</evidence>
<comment type="caution">
    <text evidence="1">The sequence shown here is derived from an EMBL/GenBank/DDBJ whole genome shotgun (WGS) entry which is preliminary data.</text>
</comment>
<proteinExistence type="predicted"/>
<dbReference type="EMBL" id="JBHUCO010000015">
    <property type="protein sequence ID" value="MFD1518861.1"/>
    <property type="molecule type" value="Genomic_DNA"/>
</dbReference>
<accession>A0ABW4EV63</accession>
<reference evidence="2" key="1">
    <citation type="journal article" date="2019" name="Int. J. Syst. Evol. Microbiol.">
        <title>The Global Catalogue of Microorganisms (GCM) 10K type strain sequencing project: providing services to taxonomists for standard genome sequencing and annotation.</title>
        <authorList>
            <consortium name="The Broad Institute Genomics Platform"/>
            <consortium name="The Broad Institute Genome Sequencing Center for Infectious Disease"/>
            <person name="Wu L."/>
            <person name="Ma J."/>
        </authorList>
    </citation>
    <scope>NUCLEOTIDE SEQUENCE [LARGE SCALE GENOMIC DNA]</scope>
    <source>
        <strain evidence="2">CCM 7043</strain>
    </source>
</reference>
<dbReference type="SUPFAM" id="SSF52467">
    <property type="entry name" value="DHS-like NAD/FAD-binding domain"/>
    <property type="match status" value="1"/>
</dbReference>
<protein>
    <submittedName>
        <fullName evidence="1">SIR2 family protein</fullName>
    </submittedName>
</protein>
<gene>
    <name evidence="1" type="ORF">ACFSJD_15295</name>
</gene>
<keyword evidence="2" id="KW-1185">Reference proteome</keyword>
<name>A0ABW4EV63_9PSEU</name>
<evidence type="ECO:0000313" key="1">
    <source>
        <dbReference type="EMBL" id="MFD1518861.1"/>
    </source>
</evidence>
<dbReference type="Proteomes" id="UP001597114">
    <property type="component" value="Unassembled WGS sequence"/>
</dbReference>
<dbReference type="InterPro" id="IPR029035">
    <property type="entry name" value="DHS-like_NAD/FAD-binding_dom"/>
</dbReference>
<dbReference type="Pfam" id="PF13289">
    <property type="entry name" value="SIR2_2"/>
    <property type="match status" value="1"/>
</dbReference>
<sequence length="519" mass="57207">MLADGSHVFVVPGDITHLAADAWLLPTDRTLHITEGWYRAVPHLRESVARLGEAGSEFRAERVKALVLPGWPEQEPQPVLVPVPFVGIRDAEQVVEPLTAALRAAADPARTRADRRPRSQQRHLPLVAMPMFGSAGGGGDWLRGELLRRILEVANAVGREQGIDVVLVLRDAPDLARAHDIRRVDPYRTWAVLGEALVRQAQDLAAKASAGQLVPFIGAGVSVSAGLPTWSDLLARLLDDSGLPRAEHDGFSKLDALDQAHVLRRLLTEQGDSFNETVARHVQAPRYGLAPAQLAALPTREAVTLNYDTLYEKASQDMGHHLAVLPEEAVRPDGRWLLKLHGTVTRPDTIVLTREDYLGYGRGREALSALAKAMLLTRHLLFVGFGLADDHFHELMHDVREVLPTSVRGEGKLGTALLMEPDALRTRLWGADLDLVPMGGADVPEQGRRLEIFLDCLLAHADRGLHFFLDDRYRHRLTAPEQRLRGRLLGLTAEATPDERATPAWAEVEALLRSLGHRE</sequence>